<dbReference type="Pfam" id="PF09560">
    <property type="entry name" value="Spore_YunB"/>
    <property type="match status" value="1"/>
</dbReference>
<proteinExistence type="predicted"/>
<dbReference type="NCBIfam" id="TIGR02832">
    <property type="entry name" value="spo_yunB"/>
    <property type="match status" value="1"/>
</dbReference>
<gene>
    <name evidence="1" type="primary">yunB</name>
    <name evidence="1" type="ORF">PXC00_06585</name>
</gene>
<dbReference type="KEGG" id="carl:PXC00_06585"/>
<dbReference type="EMBL" id="CP135996">
    <property type="protein sequence ID" value="WOC33528.1"/>
    <property type="molecule type" value="Genomic_DNA"/>
</dbReference>
<name>A0AA97H4I6_9FIRM</name>
<reference evidence="1" key="1">
    <citation type="submission" date="2023-09" db="EMBL/GenBank/DDBJ databases">
        <authorList>
            <person name="Zeng C."/>
        </authorList>
    </citation>
    <scope>NUCLEOTIDE SEQUENCE</scope>
    <source>
        <strain evidence="1">ZCY20-5</strain>
    </source>
</reference>
<accession>A0AA97H4I6</accession>
<dbReference type="InterPro" id="IPR014197">
    <property type="entry name" value="Sporulation_prot_YunB"/>
</dbReference>
<dbReference type="Proteomes" id="UP001300604">
    <property type="component" value="Chromosome"/>
</dbReference>
<dbReference type="RefSeq" id="WP_275846058.1">
    <property type="nucleotide sequence ID" value="NZ_CP135996.1"/>
</dbReference>
<keyword evidence="2" id="KW-1185">Reference proteome</keyword>
<dbReference type="AlphaFoldDB" id="A0AA97H4I6"/>
<evidence type="ECO:0000313" key="1">
    <source>
        <dbReference type="EMBL" id="WOC33528.1"/>
    </source>
</evidence>
<evidence type="ECO:0000313" key="2">
    <source>
        <dbReference type="Proteomes" id="UP001300604"/>
    </source>
</evidence>
<sequence length="214" mass="23043">MRRHYRGRPVAWGPLVLVAALLLGFLGLDISIKPYMNTVAAYEAKNYAVQTVYAAVQNELAAKSVSYEHLVNITRSSDGAVQSISSDVEAQNTLQTQLTQTVQKAIRSQSHTTVWIPAGTLTGSSLLHGRGPGLPLKITLSGAVQTQLKSTFDSAGVNQTRHRLFLQVTVSLYTYMIGKDVSQQVAVEVPVAETVIVGEVPSIALSKYTGQTTS</sequence>
<reference evidence="1" key="2">
    <citation type="submission" date="2024-06" db="EMBL/GenBank/DDBJ databases">
        <title>Caproicibacterium argilliputei sp. nov, a novel caproic acid producing anaerobic bacterium isolated from pit mud.</title>
        <authorList>
            <person name="Xia S."/>
        </authorList>
    </citation>
    <scope>NUCLEOTIDE SEQUENCE</scope>
    <source>
        <strain evidence="1">ZCY20-5</strain>
    </source>
</reference>
<organism evidence="1 2">
    <name type="scientific">Caproicibacterium argilliputei</name>
    <dbReference type="NCBI Taxonomy" id="3030016"/>
    <lineage>
        <taxon>Bacteria</taxon>
        <taxon>Bacillati</taxon>
        <taxon>Bacillota</taxon>
        <taxon>Clostridia</taxon>
        <taxon>Eubacteriales</taxon>
        <taxon>Oscillospiraceae</taxon>
        <taxon>Caproicibacterium</taxon>
    </lineage>
</organism>
<protein>
    <submittedName>
        <fullName evidence="1">Sporulation protein YunB</fullName>
    </submittedName>
</protein>